<dbReference type="AlphaFoldDB" id="A0A226DDD8"/>
<dbReference type="Proteomes" id="UP000198287">
    <property type="component" value="Unassembled WGS sequence"/>
</dbReference>
<dbReference type="InterPro" id="IPR032675">
    <property type="entry name" value="LRR_dom_sf"/>
</dbReference>
<proteinExistence type="predicted"/>
<dbReference type="SUPFAM" id="SSF52047">
    <property type="entry name" value="RNI-like"/>
    <property type="match status" value="1"/>
</dbReference>
<accession>A0A226DDD8</accession>
<reference evidence="1 2" key="1">
    <citation type="submission" date="2015-12" db="EMBL/GenBank/DDBJ databases">
        <title>The genome of Folsomia candida.</title>
        <authorList>
            <person name="Faddeeva A."/>
            <person name="Derks M.F."/>
            <person name="Anvar Y."/>
            <person name="Smit S."/>
            <person name="Van Straalen N."/>
            <person name="Roelofs D."/>
        </authorList>
    </citation>
    <scope>NUCLEOTIDE SEQUENCE [LARGE SCALE GENOMIC DNA]</scope>
    <source>
        <strain evidence="1 2">VU population</strain>
        <tissue evidence="1">Whole body</tissue>
    </source>
</reference>
<evidence type="ECO:0000313" key="2">
    <source>
        <dbReference type="Proteomes" id="UP000198287"/>
    </source>
</evidence>
<organism evidence="1 2">
    <name type="scientific">Folsomia candida</name>
    <name type="common">Springtail</name>
    <dbReference type="NCBI Taxonomy" id="158441"/>
    <lineage>
        <taxon>Eukaryota</taxon>
        <taxon>Metazoa</taxon>
        <taxon>Ecdysozoa</taxon>
        <taxon>Arthropoda</taxon>
        <taxon>Hexapoda</taxon>
        <taxon>Collembola</taxon>
        <taxon>Entomobryomorpha</taxon>
        <taxon>Isotomoidea</taxon>
        <taxon>Isotomidae</taxon>
        <taxon>Proisotominae</taxon>
        <taxon>Folsomia</taxon>
    </lineage>
</organism>
<comment type="caution">
    <text evidence="1">The sequence shown here is derived from an EMBL/GenBank/DDBJ whole genome shotgun (WGS) entry which is preliminary data.</text>
</comment>
<evidence type="ECO:0008006" key="3">
    <source>
        <dbReference type="Google" id="ProtNLM"/>
    </source>
</evidence>
<keyword evidence="2" id="KW-1185">Reference proteome</keyword>
<evidence type="ECO:0000313" key="1">
    <source>
        <dbReference type="EMBL" id="OXA42226.1"/>
    </source>
</evidence>
<name>A0A226DDD8_FOLCA</name>
<protein>
    <recommendedName>
        <fullName evidence="3">F-box domain-containing protein</fullName>
    </recommendedName>
</protein>
<gene>
    <name evidence="1" type="ORF">Fcan01_22784</name>
</gene>
<dbReference type="Gene3D" id="3.80.10.10">
    <property type="entry name" value="Ribonuclease Inhibitor"/>
    <property type="match status" value="1"/>
</dbReference>
<dbReference type="EMBL" id="LNIX01000026">
    <property type="protein sequence ID" value="OXA42226.1"/>
    <property type="molecule type" value="Genomic_DNA"/>
</dbReference>
<sequence length="507" mass="57590">MTLSTKSDDGGGGGCVRIARGGYMHSIPEKSSSGCIILDSTMDRNSSMSKALMNPLVLTLVFRCLNLPNLKACRLVCLDWANAGASLLGKKTILNVNALFRYDGPHLFQATPVNDQLFRSITIHEEFDQIASRYKTIDIIKNGIRMLKFQNIQNLTTVIGKYAGHNENVAFQKLPLLPNLTSIKYGPSNDRLDKIYQRYAFPLVMQITINAAPNLSVLDVSGSRFPNLSGCRHLERLKFCFIRCHDTTYRDFSVAKVIRMLGQVKDSLTEVELRYNSYSFVRRQIRSIDVPVMSKLTTLTIHSFHAYLMPQLFNEEHLPALTNLSFENFMYSSSFSAHLEAWQRHRGVKSLALELCWAWSQDEFAESIAQLFPAVKKFELEMHVTRDSPIHEINQMMTPFQTWKLDEVNVDVGMVDDSSLIVAVLKNMSLWNGIKRLHFHHIRVTQNNFQPYIQDLILYHAAFKSLAFSVVTDVSQIVELAPPDSGIPINFSVAEILDKMQPIFKVD</sequence>